<dbReference type="EMBL" id="BIXY01000154">
    <property type="protein sequence ID" value="GCF11839.1"/>
    <property type="molecule type" value="Genomic_DNA"/>
</dbReference>
<comment type="caution">
    <text evidence="2">The sequence shown here is derived from an EMBL/GenBank/DDBJ whole genome shotgun (WGS) entry which is preliminary data.</text>
</comment>
<evidence type="ECO:0000256" key="1">
    <source>
        <dbReference type="SAM" id="MobiDB-lite"/>
    </source>
</evidence>
<feature type="compositionally biased region" description="Basic and acidic residues" evidence="1">
    <location>
        <begin position="1"/>
        <end position="18"/>
    </location>
</feature>
<evidence type="ECO:0000313" key="3">
    <source>
        <dbReference type="Proteomes" id="UP000322530"/>
    </source>
</evidence>
<reference evidence="2 3" key="1">
    <citation type="submission" date="2019-01" db="EMBL/GenBank/DDBJ databases">
        <title>Draft genome sequence of Dictyobacter sp. Uno17.</title>
        <authorList>
            <person name="Wang C.M."/>
            <person name="Zheng Y."/>
            <person name="Sakai Y."/>
            <person name="Abe K."/>
            <person name="Yokota A."/>
            <person name="Yabe S."/>
        </authorList>
    </citation>
    <scope>NUCLEOTIDE SEQUENCE [LARGE SCALE GENOMIC DNA]</scope>
    <source>
        <strain evidence="2 3">Uno17</strain>
    </source>
</reference>
<evidence type="ECO:0000313" key="2">
    <source>
        <dbReference type="EMBL" id="GCF11839.1"/>
    </source>
</evidence>
<proteinExistence type="predicted"/>
<gene>
    <name evidence="2" type="ORF">KDI_54030</name>
</gene>
<sequence length="62" mass="7196">MKLLREKEQRRLSGEHAASKTQINGRAGTIHEHWRFLTQDVLVSGKKKEESVHETSRNENRG</sequence>
<dbReference type="Proteomes" id="UP000322530">
    <property type="component" value="Unassembled WGS sequence"/>
</dbReference>
<keyword evidence="3" id="KW-1185">Reference proteome</keyword>
<protein>
    <submittedName>
        <fullName evidence="2">Uncharacterized protein</fullName>
    </submittedName>
</protein>
<dbReference type="AlphaFoldDB" id="A0A5A5TL57"/>
<name>A0A5A5TL57_9CHLR</name>
<accession>A0A5A5TL57</accession>
<feature type="region of interest" description="Disordered" evidence="1">
    <location>
        <begin position="1"/>
        <end position="28"/>
    </location>
</feature>
<organism evidence="2 3">
    <name type="scientific">Dictyobacter arantiisoli</name>
    <dbReference type="NCBI Taxonomy" id="2014874"/>
    <lineage>
        <taxon>Bacteria</taxon>
        <taxon>Bacillati</taxon>
        <taxon>Chloroflexota</taxon>
        <taxon>Ktedonobacteria</taxon>
        <taxon>Ktedonobacterales</taxon>
        <taxon>Dictyobacteraceae</taxon>
        <taxon>Dictyobacter</taxon>
    </lineage>
</organism>